<dbReference type="PANTHER" id="PTHR36845:SF1">
    <property type="entry name" value="HYDROLASE, PUTATIVE (AFU_ORTHOLOGUE AFUA_7G05090)-RELATED"/>
    <property type="match status" value="1"/>
</dbReference>
<name>A0AAD6CSH7_9EURO</name>
<comment type="similarity">
    <text evidence="2">Belongs to the glycosyl hydrolase 88 family.</text>
</comment>
<keyword evidence="4" id="KW-1185">Reference proteome</keyword>
<reference evidence="3 4" key="1">
    <citation type="journal article" date="2023" name="IMA Fungus">
        <title>Comparative genomic study of the Penicillium genus elucidates a diverse pangenome and 15 lateral gene transfer events.</title>
        <authorList>
            <person name="Petersen C."/>
            <person name="Sorensen T."/>
            <person name="Nielsen M.R."/>
            <person name="Sondergaard T.E."/>
            <person name="Sorensen J.L."/>
            <person name="Fitzpatrick D.A."/>
            <person name="Frisvad J.C."/>
            <person name="Nielsen K.L."/>
        </authorList>
    </citation>
    <scope>NUCLEOTIDE SEQUENCE [LARGE SCALE GENOMIC DNA]</scope>
    <source>
        <strain evidence="3 4">IBT 35679</strain>
    </source>
</reference>
<dbReference type="InterPro" id="IPR008928">
    <property type="entry name" value="6-hairpin_glycosidase_sf"/>
</dbReference>
<dbReference type="InterPro" id="IPR012341">
    <property type="entry name" value="6hp_glycosidase-like_sf"/>
</dbReference>
<dbReference type="InterPro" id="IPR052369">
    <property type="entry name" value="UG_Glycosaminoglycan_Hydrolase"/>
</dbReference>
<sequence>MLTSPSQPVNKIDFDEKMVIQPLEYSLAWANDFQTAGTKATAPSIAACPPVVEVAELMELYSENVVAKIWRTAEKSINEHPSFDAYPEHVPESGPGAGKYEAKPARFWTCGFFPSSLYCILERYTKFPNRTPFSALPSDNISSPDSSYRAQLLALCRAWSAPLRAQASRTDTHDLGFMMHPLRMDWELTGDPSSLKDYIIAANSLASRFDERVGAIRSWDQIKRLNFEVHDKVNNFLIIVDSMCNMDLLFYSAYHSHNPRLAAIAKQHAQIVMATLIRPDDSTWHVANLDQYAPQKGTVKYRMTHQGLADDSTWSRGQAWVVLGFAQTYMWTGDVEFLSACVRLTEHFLAQLRDSPAQKCPWVPLWDFSDTSGEADSTGDRLRDASAGMIAANGMLLLHQALQVRRDGGNNVRYDGRRYLDAALNITSDTIQYAFDRGDNARLEIDENGKVKVPAGSWDAILRHSTANNNPDAVMRYKDHGLVYADYYFLEFGNKLLRMGLV</sequence>
<evidence type="ECO:0000256" key="1">
    <source>
        <dbReference type="ARBA" id="ARBA00022801"/>
    </source>
</evidence>
<comment type="caution">
    <text evidence="3">The sequence shown here is derived from an EMBL/GenBank/DDBJ whole genome shotgun (WGS) entry which is preliminary data.</text>
</comment>
<dbReference type="Gene3D" id="1.50.10.10">
    <property type="match status" value="1"/>
</dbReference>
<evidence type="ECO:0000256" key="2">
    <source>
        <dbReference type="ARBA" id="ARBA00038358"/>
    </source>
</evidence>
<dbReference type="EMBL" id="JAQIZZ010000006">
    <property type="protein sequence ID" value="KAJ5537858.1"/>
    <property type="molecule type" value="Genomic_DNA"/>
</dbReference>
<gene>
    <name evidence="3" type="ORF">N7494_007337</name>
</gene>
<evidence type="ECO:0000313" key="4">
    <source>
        <dbReference type="Proteomes" id="UP001220324"/>
    </source>
</evidence>
<dbReference type="AlphaFoldDB" id="A0AAD6CSH7"/>
<organism evidence="3 4">
    <name type="scientific">Penicillium frequentans</name>
    <dbReference type="NCBI Taxonomy" id="3151616"/>
    <lineage>
        <taxon>Eukaryota</taxon>
        <taxon>Fungi</taxon>
        <taxon>Dikarya</taxon>
        <taxon>Ascomycota</taxon>
        <taxon>Pezizomycotina</taxon>
        <taxon>Eurotiomycetes</taxon>
        <taxon>Eurotiomycetidae</taxon>
        <taxon>Eurotiales</taxon>
        <taxon>Aspergillaceae</taxon>
        <taxon>Penicillium</taxon>
    </lineage>
</organism>
<dbReference type="GO" id="GO:0052757">
    <property type="term" value="F:chondroitin hydrolase activity"/>
    <property type="evidence" value="ECO:0007669"/>
    <property type="project" value="TreeGrafter"/>
</dbReference>
<dbReference type="PANTHER" id="PTHR36845">
    <property type="entry name" value="HYDROLASE, PUTATIVE (AFU_ORTHOLOGUE AFUA_7G05090)-RELATED"/>
    <property type="match status" value="1"/>
</dbReference>
<protein>
    <submittedName>
        <fullName evidence="3">Unsaturated glucuronyl hydrolase</fullName>
    </submittedName>
</protein>
<proteinExistence type="inferred from homology"/>
<accession>A0AAD6CSH7</accession>
<dbReference type="Proteomes" id="UP001220324">
    <property type="component" value="Unassembled WGS sequence"/>
</dbReference>
<evidence type="ECO:0000313" key="3">
    <source>
        <dbReference type="EMBL" id="KAJ5537858.1"/>
    </source>
</evidence>
<keyword evidence="1 3" id="KW-0378">Hydrolase</keyword>
<dbReference type="GO" id="GO:0000272">
    <property type="term" value="P:polysaccharide catabolic process"/>
    <property type="evidence" value="ECO:0007669"/>
    <property type="project" value="TreeGrafter"/>
</dbReference>
<dbReference type="SUPFAM" id="SSF48208">
    <property type="entry name" value="Six-hairpin glycosidases"/>
    <property type="match status" value="1"/>
</dbReference>